<evidence type="ECO:0000256" key="1">
    <source>
        <dbReference type="ARBA" id="ARBA00005695"/>
    </source>
</evidence>
<dbReference type="GO" id="GO:1904680">
    <property type="term" value="F:peptide transmembrane transporter activity"/>
    <property type="evidence" value="ECO:0007669"/>
    <property type="project" value="TreeGrafter"/>
</dbReference>
<dbReference type="Gene3D" id="3.40.190.10">
    <property type="entry name" value="Periplasmic binding protein-like II"/>
    <property type="match status" value="1"/>
</dbReference>
<dbReference type="CDD" id="cd08514">
    <property type="entry name" value="PBP2_AppA_like"/>
    <property type="match status" value="1"/>
</dbReference>
<dbReference type="eggNOG" id="COG0747">
    <property type="taxonomic scope" value="Bacteria"/>
</dbReference>
<feature type="signal peptide" evidence="4">
    <location>
        <begin position="1"/>
        <end position="19"/>
    </location>
</feature>
<evidence type="ECO:0000259" key="5">
    <source>
        <dbReference type="Pfam" id="PF00496"/>
    </source>
</evidence>
<organism evidence="6 7">
    <name type="scientific">Natranaerobius thermophilus (strain ATCC BAA-1301 / DSM 18059 / JW/NM-WN-LF)</name>
    <dbReference type="NCBI Taxonomy" id="457570"/>
    <lineage>
        <taxon>Bacteria</taxon>
        <taxon>Bacillati</taxon>
        <taxon>Bacillota</taxon>
        <taxon>Clostridia</taxon>
        <taxon>Natranaerobiales</taxon>
        <taxon>Natranaerobiaceae</taxon>
        <taxon>Natranaerobius</taxon>
    </lineage>
</organism>
<dbReference type="InterPro" id="IPR039424">
    <property type="entry name" value="SBP_5"/>
</dbReference>
<name>B2A2X8_NATTJ</name>
<dbReference type="FunCoup" id="B2A2X8">
    <property type="interactions" value="143"/>
</dbReference>
<dbReference type="AlphaFoldDB" id="B2A2X8"/>
<dbReference type="STRING" id="457570.Nther_2798"/>
<protein>
    <submittedName>
        <fullName evidence="6">Extracellular solute-binding protein family 5</fullName>
    </submittedName>
</protein>
<gene>
    <name evidence="6" type="ordered locus">Nther_2798</name>
</gene>
<evidence type="ECO:0000313" key="7">
    <source>
        <dbReference type="Proteomes" id="UP000001683"/>
    </source>
</evidence>
<dbReference type="KEGG" id="nth:Nther_2798"/>
<reference evidence="6 7" key="2">
    <citation type="journal article" date="2011" name="J. Bacteriol.">
        <title>Complete genome sequence of the anaerobic, halophilic alkalithermophile Natranaerobius thermophilus JW/NM-WN-LF.</title>
        <authorList>
            <person name="Zhao B."/>
            <person name="Mesbah N.M."/>
            <person name="Dalin E."/>
            <person name="Goodwin L."/>
            <person name="Nolan M."/>
            <person name="Pitluck S."/>
            <person name="Chertkov O."/>
            <person name="Brettin T.S."/>
            <person name="Han J."/>
            <person name="Larimer F.W."/>
            <person name="Land M.L."/>
            <person name="Hauser L."/>
            <person name="Kyrpides N."/>
            <person name="Wiegel J."/>
        </authorList>
    </citation>
    <scope>NUCLEOTIDE SEQUENCE [LARGE SCALE GENOMIC DNA]</scope>
    <source>
        <strain evidence="7">ATCC BAA-1301 / DSM 18059 / JW/NM-WN-LF</strain>
    </source>
</reference>
<dbReference type="HOGENOM" id="CLU_017028_8_4_9"/>
<reference evidence="6 7" key="1">
    <citation type="submission" date="2008-04" db="EMBL/GenBank/DDBJ databases">
        <title>Complete sequence of chromosome of Natranaerobius thermophilus JW/NM-WN-LF.</title>
        <authorList>
            <consortium name="US DOE Joint Genome Institute"/>
            <person name="Copeland A."/>
            <person name="Lucas S."/>
            <person name="Lapidus A."/>
            <person name="Glavina del Rio T."/>
            <person name="Dalin E."/>
            <person name="Tice H."/>
            <person name="Bruce D."/>
            <person name="Goodwin L."/>
            <person name="Pitluck S."/>
            <person name="Chertkov O."/>
            <person name="Brettin T."/>
            <person name="Detter J.C."/>
            <person name="Han C."/>
            <person name="Kuske C.R."/>
            <person name="Schmutz J."/>
            <person name="Larimer F."/>
            <person name="Land M."/>
            <person name="Hauser L."/>
            <person name="Kyrpides N."/>
            <person name="Lykidis A."/>
            <person name="Mesbah N.M."/>
            <person name="Wiegel J."/>
        </authorList>
    </citation>
    <scope>NUCLEOTIDE SEQUENCE [LARGE SCALE GENOMIC DNA]</scope>
    <source>
        <strain evidence="7">ATCC BAA-1301 / DSM 18059 / JW/NM-WN-LF</strain>
    </source>
</reference>
<feature type="chain" id="PRO_5038760936" evidence="4">
    <location>
        <begin position="20"/>
        <end position="557"/>
    </location>
</feature>
<dbReference type="InterPro" id="IPR000914">
    <property type="entry name" value="SBP_5_dom"/>
</dbReference>
<dbReference type="Pfam" id="PF00496">
    <property type="entry name" value="SBP_bac_5"/>
    <property type="match status" value="1"/>
</dbReference>
<dbReference type="SUPFAM" id="SSF53850">
    <property type="entry name" value="Periplasmic binding protein-like II"/>
    <property type="match status" value="1"/>
</dbReference>
<dbReference type="PIRSF" id="PIRSF002741">
    <property type="entry name" value="MppA"/>
    <property type="match status" value="1"/>
</dbReference>
<dbReference type="PROSITE" id="PS51257">
    <property type="entry name" value="PROKAR_LIPOPROTEIN"/>
    <property type="match status" value="1"/>
</dbReference>
<dbReference type="OrthoDB" id="9772924at2"/>
<evidence type="ECO:0000256" key="4">
    <source>
        <dbReference type="SAM" id="SignalP"/>
    </source>
</evidence>
<evidence type="ECO:0000313" key="6">
    <source>
        <dbReference type="EMBL" id="ACB86346.1"/>
    </source>
</evidence>
<dbReference type="InParanoid" id="B2A2X8"/>
<dbReference type="InterPro" id="IPR030678">
    <property type="entry name" value="Peptide/Ni-bd"/>
</dbReference>
<proteinExistence type="inferred from homology"/>
<accession>B2A2X8</accession>
<comment type="similarity">
    <text evidence="1">Belongs to the bacterial solute-binding protein 5 family.</text>
</comment>
<keyword evidence="7" id="KW-1185">Reference proteome</keyword>
<sequence>MRKLLILLLVVFVASFGFMGCDPADPEEIAEEEEKEPEEDVDEEEEELEQAITHAIWSEPDGLFNYCEYESTYDLDAFNQVFDGMMEADPHADLELNPNLAEEHEISDDGKTFYYKLRDDIEFHDGEPLTAEDVKFTFEWMCHEDYIGPRASYWQHLEGFDEYRAGEADEVEGIEIISDHEIEFHFEQVDASAVYYVSTWGISPKHVWEDIPVGERREAPEMTEPIGTGPFEFEEYVEGQYVELVANEDYHRGEPELERITVEVKSPDVVRADLETGEVDIAEVPPDESEWDDYEAHDELALEYYPTNGYQYMGMNLRDESIFSDHAVREAATYAINREGMVDGILDGLGKVQNSHFSPNQWAYDEDLDTYPHDPDKAEEILEDAGYTKNDDGIWEQNGEPLEFTLLYPTGDEPREQAALIIEQDLQGIGIDITLESLEFATLSDRVFDEIDFDAYLMGWSLGADPDPTGIWGPDERFNAVGFVHPESDELMEQGLRTTDRDERREHYVEWQRLLQEEMPYVFLYADYEGYAYNNDIQVFEPNPWNIWYDVHEWYLE</sequence>
<keyword evidence="2" id="KW-0813">Transport</keyword>
<dbReference type="Proteomes" id="UP000001683">
    <property type="component" value="Chromosome"/>
</dbReference>
<dbReference type="GO" id="GO:0043190">
    <property type="term" value="C:ATP-binding cassette (ABC) transporter complex"/>
    <property type="evidence" value="ECO:0007669"/>
    <property type="project" value="InterPro"/>
</dbReference>
<feature type="domain" description="Solute-binding protein family 5" evidence="5">
    <location>
        <begin position="95"/>
        <end position="471"/>
    </location>
</feature>
<dbReference type="GO" id="GO:0042597">
    <property type="term" value="C:periplasmic space"/>
    <property type="evidence" value="ECO:0007669"/>
    <property type="project" value="UniProtKB-ARBA"/>
</dbReference>
<dbReference type="GO" id="GO:0015833">
    <property type="term" value="P:peptide transport"/>
    <property type="evidence" value="ECO:0007669"/>
    <property type="project" value="TreeGrafter"/>
</dbReference>
<evidence type="ECO:0000256" key="3">
    <source>
        <dbReference type="ARBA" id="ARBA00022729"/>
    </source>
</evidence>
<dbReference type="PANTHER" id="PTHR30290">
    <property type="entry name" value="PERIPLASMIC BINDING COMPONENT OF ABC TRANSPORTER"/>
    <property type="match status" value="1"/>
</dbReference>
<dbReference type="EMBL" id="CP001034">
    <property type="protein sequence ID" value="ACB86346.1"/>
    <property type="molecule type" value="Genomic_DNA"/>
</dbReference>
<keyword evidence="3 4" id="KW-0732">Signal</keyword>
<dbReference type="Gene3D" id="3.10.105.10">
    <property type="entry name" value="Dipeptide-binding Protein, Domain 3"/>
    <property type="match status" value="1"/>
</dbReference>
<dbReference type="RefSeq" id="WP_012449179.1">
    <property type="nucleotide sequence ID" value="NC_010718.1"/>
</dbReference>
<dbReference type="PANTHER" id="PTHR30290:SF9">
    <property type="entry name" value="OLIGOPEPTIDE-BINDING PROTEIN APPA"/>
    <property type="match status" value="1"/>
</dbReference>
<dbReference type="Gene3D" id="3.90.76.10">
    <property type="entry name" value="Dipeptide-binding Protein, Domain 1"/>
    <property type="match status" value="1"/>
</dbReference>
<evidence type="ECO:0000256" key="2">
    <source>
        <dbReference type="ARBA" id="ARBA00022448"/>
    </source>
</evidence>